<dbReference type="InterPro" id="IPR000843">
    <property type="entry name" value="HTH_LacI"/>
</dbReference>
<dbReference type="CDD" id="cd06278">
    <property type="entry name" value="PBP1_LacI-like"/>
    <property type="match status" value="1"/>
</dbReference>
<keyword evidence="3 7" id="KW-0238">DNA-binding</keyword>
<sequence>MKSSDSGDSIQNTGKRANGRGHNTSIDVAKLAGVSQATVSRAFNPASKMNPSTRQRVLDAASALKYAPDAIARSLISNSTNIVAVIMQNTTNPFYATVLSKLSIRLRSMGKQILFFYLDDEGHMKDLIHQILQYRVDGILITSVTLTSDLADTCVDFGVPVVLFNRYMNTPGIQAVCCDNVQAGRDCADYFFMKGYRSFAFIGGHDEASTSHDRRRGFVSRLEERGIHDCSVINTPFTYEGGRDGFRRLLEQEGTCPKALFCVSDLVCAGVLDCARFEYNLKVPEDVAVIGFDDIELASYNSYSITSFVQPMDSMIDRVLDLLLSEKQPSESTNLTLFPCTLKTRGTA</sequence>
<evidence type="ECO:0000313" key="7">
    <source>
        <dbReference type="EMBL" id="RGV73051.1"/>
    </source>
</evidence>
<dbReference type="Pfam" id="PF00356">
    <property type="entry name" value="LacI"/>
    <property type="match status" value="1"/>
</dbReference>
<evidence type="ECO:0000256" key="4">
    <source>
        <dbReference type="ARBA" id="ARBA00023163"/>
    </source>
</evidence>
<comment type="caution">
    <text evidence="7">The sequence shown here is derived from an EMBL/GenBank/DDBJ whole genome shotgun (WGS) entry which is preliminary data.</text>
</comment>
<dbReference type="Pfam" id="PF13377">
    <property type="entry name" value="Peripla_BP_3"/>
    <property type="match status" value="1"/>
</dbReference>
<evidence type="ECO:0000259" key="6">
    <source>
        <dbReference type="PROSITE" id="PS50932"/>
    </source>
</evidence>
<accession>A0A412YZE5</accession>
<dbReference type="GO" id="GO:0003700">
    <property type="term" value="F:DNA-binding transcription factor activity"/>
    <property type="evidence" value="ECO:0007669"/>
    <property type="project" value="TreeGrafter"/>
</dbReference>
<dbReference type="SUPFAM" id="SSF47413">
    <property type="entry name" value="lambda repressor-like DNA-binding domains"/>
    <property type="match status" value="1"/>
</dbReference>
<keyword evidence="2" id="KW-0805">Transcription regulation</keyword>
<gene>
    <name evidence="7" type="ORF">DWW02_21825</name>
</gene>
<dbReference type="EMBL" id="QRZM01000011">
    <property type="protein sequence ID" value="RGV73051.1"/>
    <property type="molecule type" value="Genomic_DNA"/>
</dbReference>
<dbReference type="Proteomes" id="UP000284543">
    <property type="component" value="Unassembled WGS sequence"/>
</dbReference>
<dbReference type="SUPFAM" id="SSF53822">
    <property type="entry name" value="Periplasmic binding protein-like I"/>
    <property type="match status" value="1"/>
</dbReference>
<dbReference type="RefSeq" id="WP_002567241.1">
    <property type="nucleotide sequence ID" value="NZ_CABKUK010000001.1"/>
</dbReference>
<dbReference type="KEGG" id="cbol:CGC65_12625"/>
<dbReference type="PANTHER" id="PTHR30146">
    <property type="entry name" value="LACI-RELATED TRANSCRIPTIONAL REPRESSOR"/>
    <property type="match status" value="1"/>
</dbReference>
<feature type="region of interest" description="Disordered" evidence="5">
    <location>
        <begin position="1"/>
        <end position="23"/>
    </location>
</feature>
<dbReference type="Gene3D" id="3.40.50.2300">
    <property type="match status" value="2"/>
</dbReference>
<evidence type="ECO:0000256" key="2">
    <source>
        <dbReference type="ARBA" id="ARBA00023015"/>
    </source>
</evidence>
<reference evidence="7 8" key="1">
    <citation type="submission" date="2018-08" db="EMBL/GenBank/DDBJ databases">
        <title>A genome reference for cultivated species of the human gut microbiota.</title>
        <authorList>
            <person name="Zou Y."/>
            <person name="Xue W."/>
            <person name="Luo G."/>
        </authorList>
    </citation>
    <scope>NUCLEOTIDE SEQUENCE [LARGE SCALE GENOMIC DNA]</scope>
    <source>
        <strain evidence="7 8">AF14-18</strain>
    </source>
</reference>
<keyword evidence="1" id="KW-0678">Repressor</keyword>
<evidence type="ECO:0000256" key="5">
    <source>
        <dbReference type="SAM" id="MobiDB-lite"/>
    </source>
</evidence>
<evidence type="ECO:0000313" key="8">
    <source>
        <dbReference type="Proteomes" id="UP000284543"/>
    </source>
</evidence>
<protein>
    <submittedName>
        <fullName evidence="7">LacI family DNA-binding transcriptional regulator</fullName>
    </submittedName>
</protein>
<dbReference type="InterPro" id="IPR046335">
    <property type="entry name" value="LacI/GalR-like_sensor"/>
</dbReference>
<dbReference type="GO" id="GO:0000976">
    <property type="term" value="F:transcription cis-regulatory region binding"/>
    <property type="evidence" value="ECO:0007669"/>
    <property type="project" value="TreeGrafter"/>
</dbReference>
<dbReference type="Gene3D" id="1.10.260.40">
    <property type="entry name" value="lambda repressor-like DNA-binding domains"/>
    <property type="match status" value="1"/>
</dbReference>
<name>A0A412YZE5_9FIRM</name>
<dbReference type="PANTHER" id="PTHR30146:SF95">
    <property type="entry name" value="RIBOSE OPERON REPRESSOR"/>
    <property type="match status" value="1"/>
</dbReference>
<feature type="domain" description="HTH lacI-type" evidence="6">
    <location>
        <begin position="27"/>
        <end position="77"/>
    </location>
</feature>
<keyword evidence="4" id="KW-0804">Transcription</keyword>
<dbReference type="InterPro" id="IPR028082">
    <property type="entry name" value="Peripla_BP_I"/>
</dbReference>
<dbReference type="PROSITE" id="PS50932">
    <property type="entry name" value="HTH_LACI_2"/>
    <property type="match status" value="1"/>
</dbReference>
<organism evidence="7 8">
    <name type="scientific">Enterocloster bolteae</name>
    <dbReference type="NCBI Taxonomy" id="208479"/>
    <lineage>
        <taxon>Bacteria</taxon>
        <taxon>Bacillati</taxon>
        <taxon>Bacillota</taxon>
        <taxon>Clostridia</taxon>
        <taxon>Lachnospirales</taxon>
        <taxon>Lachnospiraceae</taxon>
        <taxon>Enterocloster</taxon>
    </lineage>
</organism>
<evidence type="ECO:0000256" key="3">
    <source>
        <dbReference type="ARBA" id="ARBA00023125"/>
    </source>
</evidence>
<dbReference type="AlphaFoldDB" id="A0A412YZE5"/>
<dbReference type="CDD" id="cd01392">
    <property type="entry name" value="HTH_LacI"/>
    <property type="match status" value="1"/>
</dbReference>
<proteinExistence type="predicted"/>
<dbReference type="InterPro" id="IPR010982">
    <property type="entry name" value="Lambda_DNA-bd_dom_sf"/>
</dbReference>
<evidence type="ECO:0000256" key="1">
    <source>
        <dbReference type="ARBA" id="ARBA00022491"/>
    </source>
</evidence>
<dbReference type="SMART" id="SM00354">
    <property type="entry name" value="HTH_LACI"/>
    <property type="match status" value="1"/>
</dbReference>